<evidence type="ECO:0000256" key="1">
    <source>
        <dbReference type="SAM" id="SignalP"/>
    </source>
</evidence>
<feature type="signal peptide" evidence="1">
    <location>
        <begin position="1"/>
        <end position="28"/>
    </location>
</feature>
<dbReference type="STRING" id="211114.SAMN04489726_5465"/>
<sequence length="166" mass="18190">MMICMSRRLLIVLAALVPLFGLATPAFAAADDPKEFCAAEFTDEDQQNARFTGKVCLLLTTAKLKVAVKGTCSWNYSFYWGKPLNCRTVDGKYKITSPLGAATEASLNGRESGIGKDQVDALGEDFPCLAGKYKLDVSYKAEMMGLSFQWSRSVAKQHQVEIEAQC</sequence>
<accession>A0A1G9ZF04</accession>
<evidence type="ECO:0000313" key="2">
    <source>
        <dbReference type="EMBL" id="SDN19909.1"/>
    </source>
</evidence>
<keyword evidence="1" id="KW-0732">Signal</keyword>
<feature type="chain" id="PRO_5009246518" evidence="1">
    <location>
        <begin position="29"/>
        <end position="166"/>
    </location>
</feature>
<gene>
    <name evidence="2" type="ORF">SAMN04489726_5465</name>
</gene>
<dbReference type="AlphaFoldDB" id="A0A1G9ZF04"/>
<name>A0A1G9ZF04_ALLAB</name>
<keyword evidence="3" id="KW-1185">Reference proteome</keyword>
<protein>
    <submittedName>
        <fullName evidence="2">Uncharacterized protein</fullName>
    </submittedName>
</protein>
<evidence type="ECO:0000313" key="3">
    <source>
        <dbReference type="Proteomes" id="UP000183376"/>
    </source>
</evidence>
<dbReference type="EMBL" id="LT629701">
    <property type="protein sequence ID" value="SDN19909.1"/>
    <property type="molecule type" value="Genomic_DNA"/>
</dbReference>
<proteinExistence type="predicted"/>
<dbReference type="Proteomes" id="UP000183376">
    <property type="component" value="Chromosome I"/>
</dbReference>
<reference evidence="2 3" key="1">
    <citation type="submission" date="2016-10" db="EMBL/GenBank/DDBJ databases">
        <authorList>
            <person name="de Groot N.N."/>
        </authorList>
    </citation>
    <scope>NUCLEOTIDE SEQUENCE [LARGE SCALE GENOMIC DNA]</scope>
    <source>
        <strain evidence="2 3">DSM 44149</strain>
    </source>
</reference>
<organism evidence="2 3">
    <name type="scientific">Allokutzneria albata</name>
    <name type="common">Kibdelosporangium albatum</name>
    <dbReference type="NCBI Taxonomy" id="211114"/>
    <lineage>
        <taxon>Bacteria</taxon>
        <taxon>Bacillati</taxon>
        <taxon>Actinomycetota</taxon>
        <taxon>Actinomycetes</taxon>
        <taxon>Pseudonocardiales</taxon>
        <taxon>Pseudonocardiaceae</taxon>
        <taxon>Allokutzneria</taxon>
    </lineage>
</organism>